<keyword evidence="1" id="KW-0732">Signal</keyword>
<proteinExistence type="predicted"/>
<feature type="chain" id="PRO_5037710573" evidence="1">
    <location>
        <begin position="21"/>
        <end position="115"/>
    </location>
</feature>
<comment type="caution">
    <text evidence="2">The sequence shown here is derived from an EMBL/GenBank/DDBJ whole genome shotgun (WGS) entry which is preliminary data.</text>
</comment>
<name>A0A917I995_9HYPH</name>
<sequence>MGSRFAVVALLCSLAAPAFGAERGGIRFWNLTGVTLDQVRLALPGSGKWGKNQCANDRDGTVDFDERLRITDVQPGRYDVQVREEGGRTCVARNVEVKSGEVFAVHERDLTDCTK</sequence>
<dbReference type="EMBL" id="BMES01000002">
    <property type="protein sequence ID" value="GGH25700.1"/>
    <property type="molecule type" value="Genomic_DNA"/>
</dbReference>
<protein>
    <submittedName>
        <fullName evidence="2">Uncharacterized protein</fullName>
    </submittedName>
</protein>
<organism evidence="2 3">
    <name type="scientific">Alsobacter metallidurans</name>
    <dbReference type="NCBI Taxonomy" id="340221"/>
    <lineage>
        <taxon>Bacteria</taxon>
        <taxon>Pseudomonadati</taxon>
        <taxon>Pseudomonadota</taxon>
        <taxon>Alphaproteobacteria</taxon>
        <taxon>Hyphomicrobiales</taxon>
        <taxon>Alsobacteraceae</taxon>
        <taxon>Alsobacter</taxon>
    </lineage>
</organism>
<reference evidence="2" key="1">
    <citation type="journal article" date="2014" name="Int. J. Syst. Evol. Microbiol.">
        <title>Complete genome sequence of Corynebacterium casei LMG S-19264T (=DSM 44701T), isolated from a smear-ripened cheese.</title>
        <authorList>
            <consortium name="US DOE Joint Genome Institute (JGI-PGF)"/>
            <person name="Walter F."/>
            <person name="Albersmeier A."/>
            <person name="Kalinowski J."/>
            <person name="Ruckert C."/>
        </authorList>
    </citation>
    <scope>NUCLEOTIDE SEQUENCE</scope>
    <source>
        <strain evidence="2">CGMCC 1.12214</strain>
    </source>
</reference>
<dbReference type="Proteomes" id="UP000603912">
    <property type="component" value="Unassembled WGS sequence"/>
</dbReference>
<keyword evidence="3" id="KW-1185">Reference proteome</keyword>
<evidence type="ECO:0000313" key="3">
    <source>
        <dbReference type="Proteomes" id="UP000603912"/>
    </source>
</evidence>
<reference evidence="2" key="2">
    <citation type="submission" date="2020-09" db="EMBL/GenBank/DDBJ databases">
        <authorList>
            <person name="Sun Q."/>
            <person name="Zhou Y."/>
        </authorList>
    </citation>
    <scope>NUCLEOTIDE SEQUENCE</scope>
    <source>
        <strain evidence="2">CGMCC 1.12214</strain>
    </source>
</reference>
<evidence type="ECO:0000313" key="2">
    <source>
        <dbReference type="EMBL" id="GGH25700.1"/>
    </source>
</evidence>
<dbReference type="AlphaFoldDB" id="A0A917I995"/>
<evidence type="ECO:0000256" key="1">
    <source>
        <dbReference type="SAM" id="SignalP"/>
    </source>
</evidence>
<accession>A0A917I995</accession>
<gene>
    <name evidence="2" type="ORF">GCM10007036_32980</name>
</gene>
<feature type="signal peptide" evidence="1">
    <location>
        <begin position="1"/>
        <end position="20"/>
    </location>
</feature>
<dbReference type="RefSeq" id="WP_188518809.1">
    <property type="nucleotide sequence ID" value="NZ_BMES01000002.1"/>
</dbReference>